<dbReference type="PANTHER" id="PTHR28208">
    <property type="entry name" value="PHOSPHATIDATE PHOSPHATASE APP1"/>
    <property type="match status" value="1"/>
</dbReference>
<dbReference type="InterPro" id="IPR052935">
    <property type="entry name" value="Mg2+_PAP"/>
</dbReference>
<organism evidence="3 4">
    <name type="scientific">Antribacter soli</name>
    <dbReference type="NCBI Taxonomy" id="2910976"/>
    <lineage>
        <taxon>Bacteria</taxon>
        <taxon>Bacillati</taxon>
        <taxon>Actinomycetota</taxon>
        <taxon>Actinomycetes</taxon>
        <taxon>Micrococcales</taxon>
        <taxon>Promicromonosporaceae</taxon>
        <taxon>Antribacter</taxon>
    </lineage>
</organism>
<dbReference type="AlphaFoldDB" id="A0AA41UAV5"/>
<dbReference type="Proteomes" id="UP001165405">
    <property type="component" value="Unassembled WGS sequence"/>
</dbReference>
<reference evidence="3" key="1">
    <citation type="submission" date="2022-01" db="EMBL/GenBank/DDBJ databases">
        <title>Antribacter sp. nov., isolated from Guizhou of China.</title>
        <authorList>
            <person name="Chengliang C."/>
            <person name="Ya Z."/>
        </authorList>
    </citation>
    <scope>NUCLEOTIDE SEQUENCE</scope>
    <source>
        <strain evidence="3">KLBMP 9083</strain>
    </source>
</reference>
<name>A0AA41UAV5_9MICO</name>
<evidence type="ECO:0000313" key="3">
    <source>
        <dbReference type="EMBL" id="MCF4120509.1"/>
    </source>
</evidence>
<dbReference type="PANTHER" id="PTHR28208:SF3">
    <property type="entry name" value="PHOSPHATIDATE PHOSPHATASE APP1"/>
    <property type="match status" value="1"/>
</dbReference>
<evidence type="ECO:0000259" key="2">
    <source>
        <dbReference type="Pfam" id="PF09949"/>
    </source>
</evidence>
<feature type="domain" description="Phosphatidate phosphatase APP1 catalytic" evidence="2">
    <location>
        <begin position="159"/>
        <end position="310"/>
    </location>
</feature>
<dbReference type="InterPro" id="IPR019236">
    <property type="entry name" value="APP1_cat"/>
</dbReference>
<dbReference type="Pfam" id="PF09949">
    <property type="entry name" value="APP1_cat"/>
    <property type="match status" value="1"/>
</dbReference>
<dbReference type="RefSeq" id="WP_236088284.1">
    <property type="nucleotide sequence ID" value="NZ_JAKGSG010000022.1"/>
</dbReference>
<protein>
    <submittedName>
        <fullName evidence="3">DUF2183 domain-containing protein</fullName>
    </submittedName>
</protein>
<feature type="region of interest" description="Disordered" evidence="1">
    <location>
        <begin position="321"/>
        <end position="346"/>
    </location>
</feature>
<sequence length="363" mass="39015">MSSQNSPEHAPVPDGAEAPEHPDTQRPHVAAVVEDRVLAMLAAPLRRFGWTPHVDAYTGYGTTTRVRVLARVLLAPRNWAPPKADRRGFRNYLGIPAPGEPVRVTIGGTTADVVADRAGYVDAEIDVALAPGVREVTFAPEVGGTTSGSVVVIDDEATFGVVSDIDDTVMVTAVPRPLLAVWNTFLLRTSSRRPVPGMSALYRDIHARHPAAPFVYVSTGAWNTSSVLRRFLARHGFPSGPLLLTDWGPTNTGWFRSGPAHKDASIDRLVEMFPQVTWLLVGDDGQHDPDIYRRAVQRHPDRFLAVAIRRLTAAQQVLSHGAPAPLPDEGGSPDPDVPTVSGPDGQALAHALERVLGRASSAP</sequence>
<dbReference type="GO" id="GO:0008195">
    <property type="term" value="F:phosphatidate phosphatase activity"/>
    <property type="evidence" value="ECO:0007669"/>
    <property type="project" value="InterPro"/>
</dbReference>
<feature type="region of interest" description="Disordered" evidence="1">
    <location>
        <begin position="1"/>
        <end position="24"/>
    </location>
</feature>
<evidence type="ECO:0000313" key="4">
    <source>
        <dbReference type="Proteomes" id="UP001165405"/>
    </source>
</evidence>
<accession>A0AA41UAV5</accession>
<evidence type="ECO:0000256" key="1">
    <source>
        <dbReference type="SAM" id="MobiDB-lite"/>
    </source>
</evidence>
<dbReference type="EMBL" id="JAKGSG010000022">
    <property type="protein sequence ID" value="MCF4120509.1"/>
    <property type="molecule type" value="Genomic_DNA"/>
</dbReference>
<comment type="caution">
    <text evidence="3">The sequence shown here is derived from an EMBL/GenBank/DDBJ whole genome shotgun (WGS) entry which is preliminary data.</text>
</comment>
<gene>
    <name evidence="3" type="ORF">L1785_05925</name>
</gene>
<keyword evidence="4" id="KW-1185">Reference proteome</keyword>
<proteinExistence type="predicted"/>